<dbReference type="GO" id="GO:0003841">
    <property type="term" value="F:1-acylglycerol-3-phosphate O-acyltransferase activity"/>
    <property type="evidence" value="ECO:0007669"/>
    <property type="project" value="TreeGrafter"/>
</dbReference>
<evidence type="ECO:0000256" key="4">
    <source>
        <dbReference type="SAM" id="Phobius"/>
    </source>
</evidence>
<dbReference type="InterPro" id="IPR002123">
    <property type="entry name" value="Plipid/glycerol_acylTrfase"/>
</dbReference>
<dbReference type="SUPFAM" id="SSF69593">
    <property type="entry name" value="Glycerol-3-phosphate (1)-acyltransferase"/>
    <property type="match status" value="1"/>
</dbReference>
<evidence type="ECO:0000313" key="6">
    <source>
        <dbReference type="EMBL" id="MBE8715213.1"/>
    </source>
</evidence>
<dbReference type="SMART" id="SM00563">
    <property type="entry name" value="PlsC"/>
    <property type="match status" value="1"/>
</dbReference>
<organism evidence="6 7">
    <name type="scientific">Sphingobacterium hungaricum</name>
    <dbReference type="NCBI Taxonomy" id="2082723"/>
    <lineage>
        <taxon>Bacteria</taxon>
        <taxon>Pseudomonadati</taxon>
        <taxon>Bacteroidota</taxon>
        <taxon>Sphingobacteriia</taxon>
        <taxon>Sphingobacteriales</taxon>
        <taxon>Sphingobacteriaceae</taxon>
        <taxon>Sphingobacterium</taxon>
    </lineage>
</organism>
<dbReference type="AlphaFoldDB" id="A0A928YTJ3"/>
<protein>
    <recommendedName>
        <fullName evidence="5">Phospholipid/glycerol acyltransferase domain-containing protein</fullName>
    </recommendedName>
</protein>
<feature type="transmembrane region" description="Helical" evidence="4">
    <location>
        <begin position="254"/>
        <end position="279"/>
    </location>
</feature>
<dbReference type="PANTHER" id="PTHR10434">
    <property type="entry name" value="1-ACYL-SN-GLYCEROL-3-PHOSPHATE ACYLTRANSFERASE"/>
    <property type="match status" value="1"/>
</dbReference>
<accession>A0A928YTJ3</accession>
<keyword evidence="4" id="KW-1133">Transmembrane helix</keyword>
<dbReference type="GO" id="GO:0006654">
    <property type="term" value="P:phosphatidic acid biosynthetic process"/>
    <property type="evidence" value="ECO:0007669"/>
    <property type="project" value="TreeGrafter"/>
</dbReference>
<feature type="transmembrane region" description="Helical" evidence="4">
    <location>
        <begin position="285"/>
        <end position="303"/>
    </location>
</feature>
<dbReference type="PANTHER" id="PTHR10434:SF11">
    <property type="entry name" value="1-ACYL-SN-GLYCEROL-3-PHOSPHATE ACYLTRANSFERASE"/>
    <property type="match status" value="1"/>
</dbReference>
<evidence type="ECO:0000256" key="2">
    <source>
        <dbReference type="ARBA" id="ARBA00022679"/>
    </source>
</evidence>
<dbReference type="RefSeq" id="WP_196937059.1">
    <property type="nucleotide sequence ID" value="NZ_MU158698.1"/>
</dbReference>
<comment type="pathway">
    <text evidence="1">Lipid metabolism.</text>
</comment>
<gene>
    <name evidence="6" type="ORF">C4F49_16130</name>
</gene>
<evidence type="ECO:0000256" key="1">
    <source>
        <dbReference type="ARBA" id="ARBA00005189"/>
    </source>
</evidence>
<dbReference type="EMBL" id="PRDK01000009">
    <property type="protein sequence ID" value="MBE8715213.1"/>
    <property type="molecule type" value="Genomic_DNA"/>
</dbReference>
<name>A0A928YTJ3_9SPHI</name>
<dbReference type="Pfam" id="PF01553">
    <property type="entry name" value="Acyltransferase"/>
    <property type="match status" value="1"/>
</dbReference>
<reference evidence="6" key="1">
    <citation type="submission" date="2018-02" db="EMBL/GenBank/DDBJ databases">
        <authorList>
            <person name="Vasarhelyi B.M."/>
            <person name="Deshmukh S."/>
            <person name="Balint B."/>
            <person name="Kukolya J."/>
        </authorList>
    </citation>
    <scope>NUCLEOTIDE SEQUENCE</scope>
    <source>
        <strain evidence="6">KB22</strain>
    </source>
</reference>
<comment type="caution">
    <text evidence="6">The sequence shown here is derived from an EMBL/GenBank/DDBJ whole genome shotgun (WGS) entry which is preliminary data.</text>
</comment>
<dbReference type="Proteomes" id="UP000616201">
    <property type="component" value="Unassembled WGS sequence"/>
</dbReference>
<keyword evidence="7" id="KW-1185">Reference proteome</keyword>
<evidence type="ECO:0000259" key="5">
    <source>
        <dbReference type="SMART" id="SM00563"/>
    </source>
</evidence>
<sequence>MFYSLVKSFVKFGLQWYITDLRTEQLELIQEKTPSLIVANHPNSFFDALIIAVHAPGEIRFLTRGDLFEKPVNNWLLRSLFMLPIYKKNDVDDAAVRNAFTYEECTRLLKDGKHILIFPEGRSHNQYTLHKFMPEGCDRLMEMCYKKEVALQIQPFALSYSSFSFVPKAVAIQALPPIDPTDYIEDHVVQMTAVLQKVREELTANMLVQPLVPKENPPDLQKFLWIPAKIGYYTQFWYYRLWRDYIRKKTEGTIFFDSLLFGSLLFSYPLVVLLFSLLIGGFFGFMWGLFVFLVLPFTSYCMVKAQRIKTEEDFEVIRKNYFVTKEKQND</sequence>
<evidence type="ECO:0000256" key="3">
    <source>
        <dbReference type="ARBA" id="ARBA00023315"/>
    </source>
</evidence>
<evidence type="ECO:0000313" key="7">
    <source>
        <dbReference type="Proteomes" id="UP000616201"/>
    </source>
</evidence>
<keyword evidence="3" id="KW-0012">Acyltransferase</keyword>
<keyword evidence="4" id="KW-0472">Membrane</keyword>
<proteinExistence type="predicted"/>
<feature type="domain" description="Phospholipid/glycerol acyltransferase" evidence="5">
    <location>
        <begin position="35"/>
        <end position="161"/>
    </location>
</feature>
<keyword evidence="4" id="KW-0812">Transmembrane</keyword>
<keyword evidence="2" id="KW-0808">Transferase</keyword>